<dbReference type="AlphaFoldDB" id="A0A0E0DFK5"/>
<dbReference type="Gramene" id="OMERI04G14380.1">
    <property type="protein sequence ID" value="OMERI04G14380.1"/>
    <property type="gene ID" value="OMERI04G14380"/>
</dbReference>
<dbReference type="STRING" id="40149.A0A0E0DFK5"/>
<evidence type="ECO:0000256" key="1">
    <source>
        <dbReference type="SAM" id="MobiDB-lite"/>
    </source>
</evidence>
<dbReference type="HOGENOM" id="CLU_2201184_0_0_1"/>
<organism evidence="2">
    <name type="scientific">Oryza meridionalis</name>
    <dbReference type="NCBI Taxonomy" id="40149"/>
    <lineage>
        <taxon>Eukaryota</taxon>
        <taxon>Viridiplantae</taxon>
        <taxon>Streptophyta</taxon>
        <taxon>Embryophyta</taxon>
        <taxon>Tracheophyta</taxon>
        <taxon>Spermatophyta</taxon>
        <taxon>Magnoliopsida</taxon>
        <taxon>Liliopsida</taxon>
        <taxon>Poales</taxon>
        <taxon>Poaceae</taxon>
        <taxon>BOP clade</taxon>
        <taxon>Oryzoideae</taxon>
        <taxon>Oryzeae</taxon>
        <taxon>Oryzinae</taxon>
        <taxon>Oryza</taxon>
    </lineage>
</organism>
<name>A0A0E0DFK5_9ORYZ</name>
<dbReference type="Proteomes" id="UP000008021">
    <property type="component" value="Chromosome 4"/>
</dbReference>
<accession>A0A0E0DFK5</accession>
<evidence type="ECO:0000313" key="3">
    <source>
        <dbReference type="Proteomes" id="UP000008021"/>
    </source>
</evidence>
<keyword evidence="3" id="KW-1185">Reference proteome</keyword>
<dbReference type="EnsemblPlants" id="OMERI04G14380.1">
    <property type="protein sequence ID" value="OMERI04G14380.1"/>
    <property type="gene ID" value="OMERI04G14380"/>
</dbReference>
<sequence>MWRCQSWCGDGRSSELWRLEPLALARKAMWMRGDGLAALRRKLHRRADELTLSIQELPDGGGQFEVLVSCRSDLYMNLVEAVPPPCSSTRRPSTRLPPPQPNGKRKER</sequence>
<proteinExistence type="predicted"/>
<protein>
    <submittedName>
        <fullName evidence="2">Uncharacterized protein</fullName>
    </submittedName>
</protein>
<reference evidence="2" key="2">
    <citation type="submission" date="2018-05" db="EMBL/GenBank/DDBJ databases">
        <title>OmerRS3 (Oryza meridionalis Reference Sequence Version 3).</title>
        <authorList>
            <person name="Zhang J."/>
            <person name="Kudrna D."/>
            <person name="Lee S."/>
            <person name="Talag J."/>
            <person name="Welchert J."/>
            <person name="Wing R.A."/>
        </authorList>
    </citation>
    <scope>NUCLEOTIDE SEQUENCE [LARGE SCALE GENOMIC DNA]</scope>
    <source>
        <strain evidence="2">cv. OR44</strain>
    </source>
</reference>
<reference evidence="2" key="1">
    <citation type="submission" date="2015-04" db="UniProtKB">
        <authorList>
            <consortium name="EnsemblPlants"/>
        </authorList>
    </citation>
    <scope>IDENTIFICATION</scope>
</reference>
<feature type="region of interest" description="Disordered" evidence="1">
    <location>
        <begin position="83"/>
        <end position="108"/>
    </location>
</feature>
<evidence type="ECO:0000313" key="2">
    <source>
        <dbReference type="EnsemblPlants" id="OMERI04G14380.1"/>
    </source>
</evidence>